<organism evidence="2 3">
    <name type="scientific">Oscillochloris trichoides DG-6</name>
    <dbReference type="NCBI Taxonomy" id="765420"/>
    <lineage>
        <taxon>Bacteria</taxon>
        <taxon>Bacillati</taxon>
        <taxon>Chloroflexota</taxon>
        <taxon>Chloroflexia</taxon>
        <taxon>Chloroflexales</taxon>
        <taxon>Chloroflexineae</taxon>
        <taxon>Oscillochloridaceae</taxon>
        <taxon>Oscillochloris</taxon>
    </lineage>
</organism>
<keyword evidence="3" id="KW-1185">Reference proteome</keyword>
<feature type="transmembrane region" description="Helical" evidence="1">
    <location>
        <begin position="150"/>
        <end position="168"/>
    </location>
</feature>
<comment type="caution">
    <text evidence="2">The sequence shown here is derived from an EMBL/GenBank/DDBJ whole genome shotgun (WGS) entry which is preliminary data.</text>
</comment>
<keyword evidence="1" id="KW-0812">Transmembrane</keyword>
<gene>
    <name evidence="2" type="ORF">OSCT_1891</name>
</gene>
<accession>E1IEZ0</accession>
<evidence type="ECO:0000256" key="1">
    <source>
        <dbReference type="SAM" id="Phobius"/>
    </source>
</evidence>
<name>E1IEZ0_9CHLR</name>
<proteinExistence type="predicted"/>
<dbReference type="HOGENOM" id="CLU_959360_0_0_0"/>
<dbReference type="eggNOG" id="ENOG5032BVS">
    <property type="taxonomic scope" value="Bacteria"/>
</dbReference>
<evidence type="ECO:0000313" key="2">
    <source>
        <dbReference type="EMBL" id="EFO80235.1"/>
    </source>
</evidence>
<dbReference type="OrthoDB" id="153729at2"/>
<feature type="transmembrane region" description="Helical" evidence="1">
    <location>
        <begin position="109"/>
        <end position="138"/>
    </location>
</feature>
<reference evidence="2 3" key="1">
    <citation type="journal article" date="2011" name="J. Bacteriol.">
        <title>Draft genome sequence of the anoxygenic filamentous phototrophic bacterium Oscillochloris trichoides subsp. DG-6.</title>
        <authorList>
            <person name="Kuznetsov B.B."/>
            <person name="Ivanovsky R.N."/>
            <person name="Keppen O.I."/>
            <person name="Sukhacheva M.V."/>
            <person name="Bumazhkin B.K."/>
            <person name="Patutina E.O."/>
            <person name="Beletsky A.V."/>
            <person name="Mardanov A.V."/>
            <person name="Baslerov R.V."/>
            <person name="Panteleeva A.N."/>
            <person name="Kolganova T.V."/>
            <person name="Ravin N.V."/>
            <person name="Skryabin K.G."/>
        </authorList>
    </citation>
    <scope>NUCLEOTIDE SEQUENCE [LARGE SCALE GENOMIC DNA]</scope>
    <source>
        <strain evidence="2 3">DG-6</strain>
    </source>
</reference>
<feature type="transmembrane region" description="Helical" evidence="1">
    <location>
        <begin position="69"/>
        <end position="88"/>
    </location>
</feature>
<keyword evidence="1" id="KW-1133">Transmembrane helix</keyword>
<dbReference type="STRING" id="765420.OSCT_1891"/>
<feature type="transmembrane region" description="Helical" evidence="1">
    <location>
        <begin position="253"/>
        <end position="274"/>
    </location>
</feature>
<evidence type="ECO:0000313" key="3">
    <source>
        <dbReference type="Proteomes" id="UP000054010"/>
    </source>
</evidence>
<dbReference type="EMBL" id="ADVR01000078">
    <property type="protein sequence ID" value="EFO80235.1"/>
    <property type="molecule type" value="Genomic_DNA"/>
</dbReference>
<protein>
    <submittedName>
        <fullName evidence="2">Uncharacterized protein</fullName>
    </submittedName>
</protein>
<sequence>MAWIVLATFLGLLLLYLATWALVVALHTGALSGGMNRIMVLTDPQIAELKRQLSFPGIFGAVLGQVNSTGGICAIILAAGFVGSEYGWGTLRLLLTRVPQRGALLLAKLLTLLLGLLGAIVVALVLGSFAAALCQLILDLPSTMHLRDLLVLPLGVARSLFVILPYVMLTITSAILGRSVLAGVGGGLMFLALDMSAGSLNTLAGVDPRVQMLINLLLQPNINTLIVLNSQLFGLDQSVLISGLDLTHLPSPLQATLVILVYSGFFYWTAYRLLLRRDVGGAL</sequence>
<dbReference type="Proteomes" id="UP000054010">
    <property type="component" value="Unassembled WGS sequence"/>
</dbReference>
<dbReference type="AlphaFoldDB" id="E1IEZ0"/>
<keyword evidence="1" id="KW-0472">Membrane</keyword>